<dbReference type="AlphaFoldDB" id="A0A0A1UBG9"/>
<organism evidence="1 2">
    <name type="scientific">Entamoeba invadens IP1</name>
    <dbReference type="NCBI Taxonomy" id="370355"/>
    <lineage>
        <taxon>Eukaryota</taxon>
        <taxon>Amoebozoa</taxon>
        <taxon>Evosea</taxon>
        <taxon>Archamoebae</taxon>
        <taxon>Mastigamoebida</taxon>
        <taxon>Entamoebidae</taxon>
        <taxon>Entamoeba</taxon>
    </lineage>
</organism>
<reference evidence="1 2" key="1">
    <citation type="submission" date="2012-10" db="EMBL/GenBank/DDBJ databases">
        <authorList>
            <person name="Zafar N."/>
            <person name="Inman J."/>
            <person name="Hall N."/>
            <person name="Lorenzi H."/>
            <person name="Caler E."/>
        </authorList>
    </citation>
    <scope>NUCLEOTIDE SEQUENCE [LARGE SCALE GENOMIC DNA]</scope>
    <source>
        <strain evidence="1 2">IP1</strain>
    </source>
</reference>
<dbReference type="KEGG" id="eiv:EIN_073980"/>
<dbReference type="RefSeq" id="XP_004259346.1">
    <property type="nucleotide sequence ID" value="XM_004259298.1"/>
</dbReference>
<keyword evidence="2" id="KW-1185">Reference proteome</keyword>
<protein>
    <submittedName>
        <fullName evidence="1">Uncharacterized protein</fullName>
    </submittedName>
</protein>
<dbReference type="Proteomes" id="UP000014680">
    <property type="component" value="Unassembled WGS sequence"/>
</dbReference>
<name>A0A0A1UBG9_ENTIV</name>
<evidence type="ECO:0000313" key="2">
    <source>
        <dbReference type="Proteomes" id="UP000014680"/>
    </source>
</evidence>
<dbReference type="EMBL" id="KB206336">
    <property type="protein sequence ID" value="ELP92575.1"/>
    <property type="molecule type" value="Genomic_DNA"/>
</dbReference>
<proteinExistence type="predicted"/>
<feature type="non-terminal residue" evidence="1">
    <location>
        <position position="16"/>
    </location>
</feature>
<sequence>MSVRRLYSPFKNRRLF</sequence>
<dbReference type="GeneID" id="14891569"/>
<accession>A0A0A1UBG9</accession>
<evidence type="ECO:0000313" key="1">
    <source>
        <dbReference type="EMBL" id="ELP92575.1"/>
    </source>
</evidence>
<gene>
    <name evidence="1" type="ORF">EIN_073980</name>
</gene>
<feature type="non-terminal residue" evidence="1">
    <location>
        <position position="1"/>
    </location>
</feature>
<dbReference type="VEuPathDB" id="AmoebaDB:EIN_073980"/>